<dbReference type="AlphaFoldDB" id="A0A517YFW7"/>
<organism evidence="2 3">
    <name type="scientific">Anatilimnocola aggregata</name>
    <dbReference type="NCBI Taxonomy" id="2528021"/>
    <lineage>
        <taxon>Bacteria</taxon>
        <taxon>Pseudomonadati</taxon>
        <taxon>Planctomycetota</taxon>
        <taxon>Planctomycetia</taxon>
        <taxon>Pirellulales</taxon>
        <taxon>Pirellulaceae</taxon>
        <taxon>Anatilimnocola</taxon>
    </lineage>
</organism>
<dbReference type="KEGG" id="aagg:ETAA8_41980"/>
<gene>
    <name evidence="2" type="ORF">ETAA8_41980</name>
</gene>
<dbReference type="Proteomes" id="UP000315017">
    <property type="component" value="Chromosome"/>
</dbReference>
<dbReference type="RefSeq" id="WP_145092386.1">
    <property type="nucleotide sequence ID" value="NZ_CP036274.1"/>
</dbReference>
<keyword evidence="1" id="KW-0812">Transmembrane</keyword>
<dbReference type="EMBL" id="CP036274">
    <property type="protein sequence ID" value="QDU29091.1"/>
    <property type="molecule type" value="Genomic_DNA"/>
</dbReference>
<sequence length="73" mass="8337">MTNRAPLIVAIVLLLLPVLYVGSYFALLSEGPKLRMTSSGFCAHVGKYRVAEPWCRCVFWPLEQIDRMIRPEL</sequence>
<evidence type="ECO:0000313" key="3">
    <source>
        <dbReference type="Proteomes" id="UP000315017"/>
    </source>
</evidence>
<evidence type="ECO:0000313" key="2">
    <source>
        <dbReference type="EMBL" id="QDU29091.1"/>
    </source>
</evidence>
<reference evidence="2 3" key="1">
    <citation type="submission" date="2019-02" db="EMBL/GenBank/DDBJ databases">
        <title>Deep-cultivation of Planctomycetes and their phenomic and genomic characterization uncovers novel biology.</title>
        <authorList>
            <person name="Wiegand S."/>
            <person name="Jogler M."/>
            <person name="Boedeker C."/>
            <person name="Pinto D."/>
            <person name="Vollmers J."/>
            <person name="Rivas-Marin E."/>
            <person name="Kohn T."/>
            <person name="Peeters S.H."/>
            <person name="Heuer A."/>
            <person name="Rast P."/>
            <person name="Oberbeckmann S."/>
            <person name="Bunk B."/>
            <person name="Jeske O."/>
            <person name="Meyerdierks A."/>
            <person name="Storesund J.E."/>
            <person name="Kallscheuer N."/>
            <person name="Luecker S."/>
            <person name="Lage O.M."/>
            <person name="Pohl T."/>
            <person name="Merkel B.J."/>
            <person name="Hornburger P."/>
            <person name="Mueller R.-W."/>
            <person name="Bruemmer F."/>
            <person name="Labrenz M."/>
            <person name="Spormann A.M."/>
            <person name="Op den Camp H."/>
            <person name="Overmann J."/>
            <person name="Amann R."/>
            <person name="Jetten M.S.M."/>
            <person name="Mascher T."/>
            <person name="Medema M.H."/>
            <person name="Devos D.P."/>
            <person name="Kaster A.-K."/>
            <person name="Ovreas L."/>
            <person name="Rohde M."/>
            <person name="Galperin M.Y."/>
            <person name="Jogler C."/>
        </authorList>
    </citation>
    <scope>NUCLEOTIDE SEQUENCE [LARGE SCALE GENOMIC DNA]</scope>
    <source>
        <strain evidence="2 3">ETA_A8</strain>
    </source>
</reference>
<keyword evidence="1" id="KW-1133">Transmembrane helix</keyword>
<proteinExistence type="predicted"/>
<feature type="transmembrane region" description="Helical" evidence="1">
    <location>
        <begin position="6"/>
        <end position="27"/>
    </location>
</feature>
<keyword evidence="1" id="KW-0472">Membrane</keyword>
<accession>A0A517YFW7</accession>
<keyword evidence="3" id="KW-1185">Reference proteome</keyword>
<evidence type="ECO:0000256" key="1">
    <source>
        <dbReference type="SAM" id="Phobius"/>
    </source>
</evidence>
<protein>
    <submittedName>
        <fullName evidence="2">Uncharacterized protein</fullName>
    </submittedName>
</protein>
<name>A0A517YFW7_9BACT</name>